<name>A0A9D4W968_PEA</name>
<keyword evidence="13" id="KW-0732">Signal</keyword>
<feature type="chain" id="PRO_5039534259" description="F-ATPase protein 6" evidence="13">
    <location>
        <begin position="22"/>
        <end position="239"/>
    </location>
</feature>
<dbReference type="PANTHER" id="PTHR11410:SF0">
    <property type="entry name" value="ATP SYNTHASE SUBUNIT A"/>
    <property type="match status" value="1"/>
</dbReference>
<sequence>MLLTLSLVLLLVHFVTKKGGGKSVPNAWQSLVELIYDFVPNLVNEQIGGLSGNVKQQFFPCIFVTFTFLLFCNLQGDDPEEEAQGIPRERKHAIIRVSPIDGKPANPSPFIMLSYFIPCSINNTLLRSSPYQSSISAPDSNKRPKIDWHLIELFNHTEFTVLDDPQEFRYLFLPLLLDRTSHSSNFCHLPRALFPLFGSSLDAVIPRHSMISRVRFQEAYSDGSLRGWIGDNHRFWDGS</sequence>
<keyword evidence="6" id="KW-0375">Hydrogen ion transport</keyword>
<accession>A0A9D4W968</accession>
<keyword evidence="5" id="KW-0812">Transmembrane</keyword>
<dbReference type="GO" id="GO:0046933">
    <property type="term" value="F:proton-transporting ATP synthase activity, rotational mechanism"/>
    <property type="evidence" value="ECO:0007669"/>
    <property type="project" value="TreeGrafter"/>
</dbReference>
<organism evidence="14 15">
    <name type="scientific">Pisum sativum</name>
    <name type="common">Garden pea</name>
    <name type="synonym">Lathyrus oleraceus</name>
    <dbReference type="NCBI Taxonomy" id="3888"/>
    <lineage>
        <taxon>Eukaryota</taxon>
        <taxon>Viridiplantae</taxon>
        <taxon>Streptophyta</taxon>
        <taxon>Embryophyta</taxon>
        <taxon>Tracheophyta</taxon>
        <taxon>Spermatophyta</taxon>
        <taxon>Magnoliopsida</taxon>
        <taxon>eudicotyledons</taxon>
        <taxon>Gunneridae</taxon>
        <taxon>Pentapetalae</taxon>
        <taxon>rosids</taxon>
        <taxon>fabids</taxon>
        <taxon>Fabales</taxon>
        <taxon>Fabaceae</taxon>
        <taxon>Papilionoideae</taxon>
        <taxon>50 kb inversion clade</taxon>
        <taxon>NPAAA clade</taxon>
        <taxon>Hologalegina</taxon>
        <taxon>IRL clade</taxon>
        <taxon>Fabeae</taxon>
        <taxon>Lathyrus</taxon>
    </lineage>
</organism>
<reference evidence="14 15" key="1">
    <citation type="journal article" date="2022" name="Nat. Genet.">
        <title>Improved pea reference genome and pan-genome highlight genomic features and evolutionary characteristics.</title>
        <authorList>
            <person name="Yang T."/>
            <person name="Liu R."/>
            <person name="Luo Y."/>
            <person name="Hu S."/>
            <person name="Wang D."/>
            <person name="Wang C."/>
            <person name="Pandey M.K."/>
            <person name="Ge S."/>
            <person name="Xu Q."/>
            <person name="Li N."/>
            <person name="Li G."/>
            <person name="Huang Y."/>
            <person name="Saxena R.K."/>
            <person name="Ji Y."/>
            <person name="Li M."/>
            <person name="Yan X."/>
            <person name="He Y."/>
            <person name="Liu Y."/>
            <person name="Wang X."/>
            <person name="Xiang C."/>
            <person name="Varshney R.K."/>
            <person name="Ding H."/>
            <person name="Gao S."/>
            <person name="Zong X."/>
        </authorList>
    </citation>
    <scope>NUCLEOTIDE SEQUENCE [LARGE SCALE GENOMIC DNA]</scope>
    <source>
        <strain evidence="14 15">cv. Zhongwan 6</strain>
    </source>
</reference>
<evidence type="ECO:0000256" key="4">
    <source>
        <dbReference type="ARBA" id="ARBA00022547"/>
    </source>
</evidence>
<feature type="signal peptide" evidence="13">
    <location>
        <begin position="1"/>
        <end position="21"/>
    </location>
</feature>
<evidence type="ECO:0000256" key="11">
    <source>
        <dbReference type="ARBA" id="ARBA00023310"/>
    </source>
</evidence>
<keyword evidence="11" id="KW-0066">ATP synthesis</keyword>
<evidence type="ECO:0000313" key="15">
    <source>
        <dbReference type="Proteomes" id="UP001058974"/>
    </source>
</evidence>
<dbReference type="InterPro" id="IPR000568">
    <property type="entry name" value="ATP_synth_F0_asu"/>
</dbReference>
<dbReference type="Gramene" id="Psat06G0255600-T1">
    <property type="protein sequence ID" value="KAI5396391.1"/>
    <property type="gene ID" value="KIW84_062556"/>
</dbReference>
<evidence type="ECO:0000256" key="8">
    <source>
        <dbReference type="ARBA" id="ARBA00023065"/>
    </source>
</evidence>
<protein>
    <recommendedName>
        <fullName evidence="12">F-ATPase protein 6</fullName>
    </recommendedName>
</protein>
<evidence type="ECO:0000256" key="10">
    <source>
        <dbReference type="ARBA" id="ARBA00023136"/>
    </source>
</evidence>
<evidence type="ECO:0000256" key="1">
    <source>
        <dbReference type="ARBA" id="ARBA00004141"/>
    </source>
</evidence>
<proteinExistence type="inferred from homology"/>
<evidence type="ECO:0000256" key="6">
    <source>
        <dbReference type="ARBA" id="ARBA00022781"/>
    </source>
</evidence>
<comment type="subcellular location">
    <subcellularLocation>
        <location evidence="1">Membrane</location>
        <topology evidence="1">Multi-pass membrane protein</topology>
    </subcellularLocation>
</comment>
<evidence type="ECO:0000256" key="7">
    <source>
        <dbReference type="ARBA" id="ARBA00022989"/>
    </source>
</evidence>
<dbReference type="AlphaFoldDB" id="A0A9D4W968"/>
<comment type="caution">
    <text evidence="14">The sequence shown here is derived from an EMBL/GenBank/DDBJ whole genome shotgun (WGS) entry which is preliminary data.</text>
</comment>
<dbReference type="GO" id="GO:0045259">
    <property type="term" value="C:proton-transporting ATP synthase complex"/>
    <property type="evidence" value="ECO:0007669"/>
    <property type="project" value="UniProtKB-KW"/>
</dbReference>
<dbReference type="InterPro" id="IPR045083">
    <property type="entry name" value="ATP_synth_F0_asu_bact/mt"/>
</dbReference>
<evidence type="ECO:0000256" key="2">
    <source>
        <dbReference type="ARBA" id="ARBA00006810"/>
    </source>
</evidence>
<evidence type="ECO:0000256" key="3">
    <source>
        <dbReference type="ARBA" id="ARBA00022448"/>
    </source>
</evidence>
<evidence type="ECO:0000256" key="12">
    <source>
        <dbReference type="ARBA" id="ARBA00032954"/>
    </source>
</evidence>
<dbReference type="Proteomes" id="UP001058974">
    <property type="component" value="Chromosome 6"/>
</dbReference>
<keyword evidence="3" id="KW-0813">Transport</keyword>
<dbReference type="Pfam" id="PF00119">
    <property type="entry name" value="ATP-synt_A"/>
    <property type="match status" value="1"/>
</dbReference>
<dbReference type="PANTHER" id="PTHR11410">
    <property type="entry name" value="ATP SYNTHASE SUBUNIT A"/>
    <property type="match status" value="1"/>
</dbReference>
<evidence type="ECO:0000256" key="9">
    <source>
        <dbReference type="ARBA" id="ARBA00023128"/>
    </source>
</evidence>
<evidence type="ECO:0000313" key="14">
    <source>
        <dbReference type="EMBL" id="KAI5396391.1"/>
    </source>
</evidence>
<keyword evidence="15" id="KW-1185">Reference proteome</keyword>
<keyword evidence="9" id="KW-0496">Mitochondrion</keyword>
<dbReference type="EMBL" id="JAMSHJ010000006">
    <property type="protein sequence ID" value="KAI5396391.1"/>
    <property type="molecule type" value="Genomic_DNA"/>
</dbReference>
<evidence type="ECO:0000256" key="13">
    <source>
        <dbReference type="SAM" id="SignalP"/>
    </source>
</evidence>
<keyword evidence="7" id="KW-1133">Transmembrane helix</keyword>
<gene>
    <name evidence="14" type="ORF">KIW84_062556</name>
</gene>
<keyword evidence="8" id="KW-0406">Ion transport</keyword>
<evidence type="ECO:0000256" key="5">
    <source>
        <dbReference type="ARBA" id="ARBA00022692"/>
    </source>
</evidence>
<comment type="similarity">
    <text evidence="2">Belongs to the ATPase A chain family.</text>
</comment>
<keyword evidence="4" id="KW-0138">CF(0)</keyword>
<keyword evidence="10" id="KW-0472">Membrane</keyword>